<keyword evidence="1 6" id="KW-0963">Cytoplasm</keyword>
<evidence type="ECO:0000256" key="3">
    <source>
        <dbReference type="ARBA" id="ARBA00022741"/>
    </source>
</evidence>
<dbReference type="PANTHER" id="PTHR34696">
    <property type="entry name" value="PHOSPHORIBOSYLFORMYLGLYCINAMIDINE SYNTHASE SUBUNIT PURS"/>
    <property type="match status" value="1"/>
</dbReference>
<evidence type="ECO:0000256" key="4">
    <source>
        <dbReference type="ARBA" id="ARBA00022755"/>
    </source>
</evidence>
<proteinExistence type="inferred from homology"/>
<keyword evidence="2 6" id="KW-0436">Ligase</keyword>
<dbReference type="RefSeq" id="WP_285758328.1">
    <property type="nucleotide sequence ID" value="NZ_BSQG01000002.1"/>
</dbReference>
<evidence type="ECO:0000313" key="8">
    <source>
        <dbReference type="Proteomes" id="UP001165092"/>
    </source>
</evidence>
<comment type="similarity">
    <text evidence="6">Belongs to the PurS family.</text>
</comment>
<dbReference type="AlphaFoldDB" id="A0A9W6P571"/>
<evidence type="ECO:0000256" key="2">
    <source>
        <dbReference type="ARBA" id="ARBA00022598"/>
    </source>
</evidence>
<dbReference type="HAMAP" id="MF_01926">
    <property type="entry name" value="PurS"/>
    <property type="match status" value="1"/>
</dbReference>
<dbReference type="GO" id="GO:0005524">
    <property type="term" value="F:ATP binding"/>
    <property type="evidence" value="ECO:0007669"/>
    <property type="project" value="UniProtKB-UniRule"/>
</dbReference>
<gene>
    <name evidence="6 7" type="primary">purS</name>
    <name evidence="7" type="ORF">Nans01_16400</name>
</gene>
<dbReference type="PANTHER" id="PTHR34696:SF1">
    <property type="entry name" value="PHOSPHORIBOSYLFORMYLGLYCINAMIDINE SYNTHASE SUBUNIT PURS"/>
    <property type="match status" value="1"/>
</dbReference>
<dbReference type="NCBIfam" id="TIGR00302">
    <property type="entry name" value="phosphoribosylformylglycinamidine synthase subunit PurS"/>
    <property type="match status" value="1"/>
</dbReference>
<evidence type="ECO:0000256" key="5">
    <source>
        <dbReference type="ARBA" id="ARBA00022840"/>
    </source>
</evidence>
<keyword evidence="4 6" id="KW-0658">Purine biosynthesis</keyword>
<name>A0A9W6P571_9ACTN</name>
<accession>A0A9W6P571</accession>
<dbReference type="GO" id="GO:0006189">
    <property type="term" value="P:'de novo' IMP biosynthetic process"/>
    <property type="evidence" value="ECO:0007669"/>
    <property type="project" value="UniProtKB-UniRule"/>
</dbReference>
<dbReference type="GO" id="GO:0004642">
    <property type="term" value="F:phosphoribosylformylglycinamidine synthase activity"/>
    <property type="evidence" value="ECO:0007669"/>
    <property type="project" value="UniProtKB-UniRule"/>
</dbReference>
<comment type="subcellular location">
    <subcellularLocation>
        <location evidence="6">Cytoplasm</location>
    </subcellularLocation>
</comment>
<dbReference type="SUPFAM" id="SSF82697">
    <property type="entry name" value="PurS-like"/>
    <property type="match status" value="1"/>
</dbReference>
<keyword evidence="8" id="KW-1185">Reference proteome</keyword>
<protein>
    <recommendedName>
        <fullName evidence="6">Phosphoribosylformylglycinamidine synthase subunit PurS</fullName>
        <shortName evidence="6">FGAM synthase</shortName>
        <ecNumber evidence="6">6.3.5.3</ecNumber>
    </recommendedName>
    <alternativeName>
        <fullName evidence="6">Formylglycinamide ribonucleotide amidotransferase subunit III</fullName>
        <shortName evidence="6">FGAR amidotransferase III</shortName>
        <shortName evidence="6">FGAR-AT III</shortName>
    </alternativeName>
    <alternativeName>
        <fullName evidence="6">Phosphoribosylformylglycinamidine synthase subunit III</fullName>
    </alternativeName>
</protein>
<dbReference type="NCBIfam" id="NF004630">
    <property type="entry name" value="PRK05974.1"/>
    <property type="match status" value="1"/>
</dbReference>
<comment type="function">
    <text evidence="6">Part of the phosphoribosylformylglycinamidine synthase complex involved in the purines biosynthetic pathway. Catalyzes the ATP-dependent conversion of formylglycinamide ribonucleotide (FGAR) and glutamine to yield formylglycinamidine ribonucleotide (FGAM) and glutamate. The FGAM synthase complex is composed of three subunits. PurQ produces an ammonia molecule by converting glutamine to glutamate. PurL transfers the ammonia molecule to FGAR to form FGAM in an ATP-dependent manner. PurS interacts with PurQ and PurL and is thought to assist in the transfer of the ammonia molecule from PurQ to PurL.</text>
</comment>
<keyword evidence="3 6" id="KW-0547">Nucleotide-binding</keyword>
<keyword evidence="5 6" id="KW-0067">ATP-binding</keyword>
<comment type="catalytic activity">
    <reaction evidence="6">
        <text>N(2)-formyl-N(1)-(5-phospho-beta-D-ribosyl)glycinamide + L-glutamine + ATP + H2O = 2-formamido-N(1)-(5-O-phospho-beta-D-ribosyl)acetamidine + L-glutamate + ADP + phosphate + H(+)</text>
        <dbReference type="Rhea" id="RHEA:17129"/>
        <dbReference type="ChEBI" id="CHEBI:15377"/>
        <dbReference type="ChEBI" id="CHEBI:15378"/>
        <dbReference type="ChEBI" id="CHEBI:29985"/>
        <dbReference type="ChEBI" id="CHEBI:30616"/>
        <dbReference type="ChEBI" id="CHEBI:43474"/>
        <dbReference type="ChEBI" id="CHEBI:58359"/>
        <dbReference type="ChEBI" id="CHEBI:147286"/>
        <dbReference type="ChEBI" id="CHEBI:147287"/>
        <dbReference type="ChEBI" id="CHEBI:456216"/>
        <dbReference type="EC" id="6.3.5.3"/>
    </reaction>
</comment>
<evidence type="ECO:0000256" key="6">
    <source>
        <dbReference type="HAMAP-Rule" id="MF_01926"/>
    </source>
</evidence>
<dbReference type="InterPro" id="IPR036604">
    <property type="entry name" value="PurS-like_sf"/>
</dbReference>
<dbReference type="GO" id="GO:0005737">
    <property type="term" value="C:cytoplasm"/>
    <property type="evidence" value="ECO:0007669"/>
    <property type="project" value="UniProtKB-SubCell"/>
</dbReference>
<dbReference type="EC" id="6.3.5.3" evidence="6"/>
<evidence type="ECO:0000256" key="1">
    <source>
        <dbReference type="ARBA" id="ARBA00022490"/>
    </source>
</evidence>
<organism evidence="7 8">
    <name type="scientific">Nocardiopsis ansamitocini</name>
    <dbReference type="NCBI Taxonomy" id="1670832"/>
    <lineage>
        <taxon>Bacteria</taxon>
        <taxon>Bacillati</taxon>
        <taxon>Actinomycetota</taxon>
        <taxon>Actinomycetes</taxon>
        <taxon>Streptosporangiales</taxon>
        <taxon>Nocardiopsidaceae</taxon>
        <taxon>Nocardiopsis</taxon>
    </lineage>
</organism>
<dbReference type="EMBL" id="BSQG01000002">
    <property type="protein sequence ID" value="GLU47289.1"/>
    <property type="molecule type" value="Genomic_DNA"/>
</dbReference>
<dbReference type="Gene3D" id="3.30.1280.10">
    <property type="entry name" value="Phosphoribosylformylglycinamidine synthase subunit PurS"/>
    <property type="match status" value="1"/>
</dbReference>
<comment type="caution">
    <text evidence="7">The sequence shown here is derived from an EMBL/GenBank/DDBJ whole genome shotgun (WGS) entry which is preliminary data.</text>
</comment>
<dbReference type="InterPro" id="IPR003850">
    <property type="entry name" value="PurS"/>
</dbReference>
<reference evidence="7" key="1">
    <citation type="submission" date="2023-02" db="EMBL/GenBank/DDBJ databases">
        <title>Nocardiopsis ansamitocini NBRC 112285.</title>
        <authorList>
            <person name="Ichikawa N."/>
            <person name="Sato H."/>
            <person name="Tonouchi N."/>
        </authorList>
    </citation>
    <scope>NUCLEOTIDE SEQUENCE</scope>
    <source>
        <strain evidence="7">NBRC 112285</strain>
    </source>
</reference>
<evidence type="ECO:0000313" key="7">
    <source>
        <dbReference type="EMBL" id="GLU47289.1"/>
    </source>
</evidence>
<sequence>MARVIVDVMLKPEILDPQGQAIVGACGRLGFPGVTQVRQGKRFVVEIDGEADDAKLAEVRKLAETLLANPVIEDFELHAE</sequence>
<comment type="pathway">
    <text evidence="6">Purine metabolism; IMP biosynthesis via de novo pathway; 5-amino-1-(5-phospho-D-ribosyl)imidazole from N(2)-formyl-N(1)-(5-phospho-D-ribosyl)glycinamide: step 1/2.</text>
</comment>
<dbReference type="Pfam" id="PF02700">
    <property type="entry name" value="PurS"/>
    <property type="match status" value="1"/>
</dbReference>
<comment type="subunit">
    <text evidence="6">Part of the FGAM synthase complex composed of 1 PurL, 1 PurQ and 2 PurS subunits.</text>
</comment>
<dbReference type="Proteomes" id="UP001165092">
    <property type="component" value="Unassembled WGS sequence"/>
</dbReference>